<dbReference type="GO" id="GO:0005829">
    <property type="term" value="C:cytosol"/>
    <property type="evidence" value="ECO:0007669"/>
    <property type="project" value="TreeGrafter"/>
</dbReference>
<dbReference type="PANTHER" id="PTHR12510:SF4">
    <property type="entry name" value="GAMMA-GLUTAMYLAMINECYCLOTRANSFERASE"/>
    <property type="match status" value="1"/>
</dbReference>
<evidence type="ECO:0000259" key="4">
    <source>
        <dbReference type="Pfam" id="PF06094"/>
    </source>
</evidence>
<organism evidence="5 6">
    <name type="scientific">Thermodesulfobacterium geofontis (strain OPF15)</name>
    <dbReference type="NCBI Taxonomy" id="795359"/>
    <lineage>
        <taxon>Bacteria</taxon>
        <taxon>Pseudomonadati</taxon>
        <taxon>Thermodesulfobacteriota</taxon>
        <taxon>Thermodesulfobacteria</taxon>
        <taxon>Thermodesulfobacteriales</taxon>
        <taxon>Thermodesulfobacteriaceae</taxon>
        <taxon>Thermodesulfobacterium</taxon>
    </lineage>
</organism>
<dbReference type="InterPro" id="IPR036568">
    <property type="entry name" value="GGCT-like_sf"/>
</dbReference>
<protein>
    <recommendedName>
        <fullName evidence="3">Gamma-glutamylcyclotransferase family protein</fullName>
    </recommendedName>
</protein>
<gene>
    <name evidence="5" type="ordered locus">TOPB45_1121</name>
</gene>
<dbReference type="InterPro" id="IPR013024">
    <property type="entry name" value="GGCT-like"/>
</dbReference>
<evidence type="ECO:0000313" key="5">
    <source>
        <dbReference type="EMBL" id="AEH23209.1"/>
    </source>
</evidence>
<feature type="domain" description="Gamma-glutamylcyclotransferase AIG2-like" evidence="4">
    <location>
        <begin position="4"/>
        <end position="115"/>
    </location>
</feature>
<evidence type="ECO:0000256" key="2">
    <source>
        <dbReference type="PIRSR" id="PIRSR639126-1"/>
    </source>
</evidence>
<dbReference type="SUPFAM" id="SSF110857">
    <property type="entry name" value="Gamma-glutamyl cyclotransferase-like"/>
    <property type="match status" value="1"/>
</dbReference>
<sequence>MPKLFVYGTLRKGECRHSTLADCKFLGYAKAKGFLLYNVSSFPGMVQGEGEVIGEVYEIPESLLERLDLIEGVPELFKRELIEVVLEDGTIISVYAYLYNKGVDNKLLIPSGNWKDVNKI</sequence>
<evidence type="ECO:0000256" key="3">
    <source>
        <dbReference type="RuleBase" id="RU367036"/>
    </source>
</evidence>
<dbReference type="RefSeq" id="WP_013909907.1">
    <property type="nucleotide sequence ID" value="NC_015682.1"/>
</dbReference>
<comment type="similarity">
    <text evidence="1 3">Belongs to the gamma-glutamylcyclotransferase family.</text>
</comment>
<dbReference type="Proteomes" id="UP000006583">
    <property type="component" value="Chromosome"/>
</dbReference>
<proteinExistence type="inferred from homology"/>
<dbReference type="eggNOG" id="COG2105">
    <property type="taxonomic scope" value="Bacteria"/>
</dbReference>
<dbReference type="Gene3D" id="3.10.490.10">
    <property type="entry name" value="Gamma-glutamyl cyclotransferase-like"/>
    <property type="match status" value="1"/>
</dbReference>
<dbReference type="InterPro" id="IPR039126">
    <property type="entry name" value="GGACT"/>
</dbReference>
<reference evidence="5 6" key="1">
    <citation type="journal article" date="2013" name="Genome Announc.">
        <title>Complete genome sequence of the hyperthermophilic sulfate-reducing bacterium Thermodesulfobacterium geofontis OPF15T.</title>
        <authorList>
            <person name="Elkins J.G."/>
            <person name="Hamilton-Brehm S.D."/>
            <person name="Lucas S."/>
            <person name="Han J."/>
            <person name="Lapidus A."/>
            <person name="Cheng J.F."/>
            <person name="Goodwin L.A."/>
            <person name="Pitluck S."/>
            <person name="Peters L."/>
            <person name="Mikhailova N."/>
            <person name="Davenport K.W."/>
            <person name="Detter J.C."/>
            <person name="Han C.S."/>
            <person name="Tapia R."/>
            <person name="Land M.L."/>
            <person name="Hauser L."/>
            <person name="Kyrpides N.C."/>
            <person name="Ivanova N.N."/>
            <person name="Pagani I."/>
            <person name="Bruce D."/>
            <person name="Woyke T."/>
            <person name="Cottingham R.W."/>
        </authorList>
    </citation>
    <scope>NUCLEOTIDE SEQUENCE [LARGE SCALE GENOMIC DNA]</scope>
    <source>
        <strain evidence="5 6">OPF15</strain>
    </source>
</reference>
<keyword evidence="6" id="KW-1185">Reference proteome</keyword>
<dbReference type="HOGENOM" id="CLU_083466_5_0_0"/>
<accession>F8C658</accession>
<dbReference type="PANTHER" id="PTHR12510">
    <property type="entry name" value="TROPONIN C-AKIN-1 PROTEIN"/>
    <property type="match status" value="1"/>
</dbReference>
<dbReference type="EMBL" id="CP002829">
    <property type="protein sequence ID" value="AEH23209.1"/>
    <property type="molecule type" value="Genomic_DNA"/>
</dbReference>
<dbReference type="CDD" id="cd06661">
    <property type="entry name" value="GGCT_like"/>
    <property type="match status" value="1"/>
</dbReference>
<dbReference type="InterPro" id="IPR009288">
    <property type="entry name" value="AIG2-like_dom"/>
</dbReference>
<feature type="active site" description="Proton acceptor" evidence="2">
    <location>
        <position position="71"/>
    </location>
</feature>
<dbReference type="KEGG" id="top:TOPB45_1121"/>
<dbReference type="AlphaFoldDB" id="F8C658"/>
<dbReference type="OrthoDB" id="8538589at2"/>
<evidence type="ECO:0000313" key="6">
    <source>
        <dbReference type="Proteomes" id="UP000006583"/>
    </source>
</evidence>
<evidence type="ECO:0000256" key="1">
    <source>
        <dbReference type="ARBA" id="ARBA00008861"/>
    </source>
</evidence>
<name>F8C658_THEGP</name>
<dbReference type="GO" id="GO:0061929">
    <property type="term" value="F:gamma-glutamylaminecyclotransferase activity"/>
    <property type="evidence" value="ECO:0007669"/>
    <property type="project" value="InterPro"/>
</dbReference>
<dbReference type="PATRIC" id="fig|795359.3.peg.1133"/>
<dbReference type="Pfam" id="PF06094">
    <property type="entry name" value="GGACT"/>
    <property type="match status" value="1"/>
</dbReference>